<evidence type="ECO:0000313" key="3">
    <source>
        <dbReference type="Proteomes" id="UP000642876"/>
    </source>
</evidence>
<feature type="signal peptide" evidence="1">
    <location>
        <begin position="1"/>
        <end position="19"/>
    </location>
</feature>
<organism evidence="2 3">
    <name type="scientific">Corynebacterium lujinxingii</name>
    <dbReference type="NCBI Taxonomy" id="2763010"/>
    <lineage>
        <taxon>Bacteria</taxon>
        <taxon>Bacillati</taxon>
        <taxon>Actinomycetota</taxon>
        <taxon>Actinomycetes</taxon>
        <taxon>Mycobacteriales</taxon>
        <taxon>Corynebacteriaceae</taxon>
        <taxon>Corynebacterium</taxon>
    </lineage>
</organism>
<dbReference type="Proteomes" id="UP000642876">
    <property type="component" value="Unassembled WGS sequence"/>
</dbReference>
<keyword evidence="3" id="KW-1185">Reference proteome</keyword>
<protein>
    <recommendedName>
        <fullName evidence="4">Serine protease</fullName>
    </recommendedName>
</protein>
<name>A0ABR6UJR8_9CORY</name>
<feature type="chain" id="PRO_5047484310" description="Serine protease" evidence="1">
    <location>
        <begin position="20"/>
        <end position="238"/>
    </location>
</feature>
<evidence type="ECO:0000256" key="1">
    <source>
        <dbReference type="SAM" id="SignalP"/>
    </source>
</evidence>
<dbReference type="EMBL" id="JACMYE010000009">
    <property type="protein sequence ID" value="MBC3179700.1"/>
    <property type="molecule type" value="Genomic_DNA"/>
</dbReference>
<dbReference type="Gene3D" id="2.40.10.10">
    <property type="entry name" value="Trypsin-like serine proteases"/>
    <property type="match status" value="2"/>
</dbReference>
<sequence>MSAAVAATVLSLTASFAAAAPAAAYDVYGGDLIYIKRHNGTLGQCTLNSVARRGGALYGITSGHCMPGAAKVLASDRKTPIASNLADSGYINVGSGLNERNDDIGWFRLDPHVKDAHAMRGGSLTAGVLGVDTKLVELWRSFFPVRGVAGRAPVTAVRPGTIVCKDGGRTGRTCGPVLSVRAGSGEIIAVLPSATGDSGAPVYMTGPGGKAVIVGVLSGAGWGRTLADAVQPLPAGLH</sequence>
<dbReference type="InterPro" id="IPR043504">
    <property type="entry name" value="Peptidase_S1_PA_chymotrypsin"/>
</dbReference>
<gene>
    <name evidence="2" type="ORF">H7348_10370</name>
</gene>
<reference evidence="2 3" key="1">
    <citation type="submission" date="2020-08" db="EMBL/GenBank/DDBJ databases">
        <title>novel species in genus Corynebacterium.</title>
        <authorList>
            <person name="Zhang G."/>
        </authorList>
    </citation>
    <scope>NUCLEOTIDE SEQUENCE [LARGE SCALE GENOMIC DNA]</scope>
    <source>
        <strain evidence="3">zg-917</strain>
    </source>
</reference>
<evidence type="ECO:0000313" key="2">
    <source>
        <dbReference type="EMBL" id="MBC3179700.1"/>
    </source>
</evidence>
<proteinExistence type="predicted"/>
<keyword evidence="1" id="KW-0732">Signal</keyword>
<evidence type="ECO:0008006" key="4">
    <source>
        <dbReference type="Google" id="ProtNLM"/>
    </source>
</evidence>
<dbReference type="InterPro" id="IPR009003">
    <property type="entry name" value="Peptidase_S1_PA"/>
</dbReference>
<dbReference type="SUPFAM" id="SSF50494">
    <property type="entry name" value="Trypsin-like serine proteases"/>
    <property type="match status" value="1"/>
</dbReference>
<dbReference type="RefSeq" id="WP_171194572.1">
    <property type="nucleotide sequence ID" value="NZ_JACMYE010000009.1"/>
</dbReference>
<accession>A0ABR6UJR8</accession>
<comment type="caution">
    <text evidence="2">The sequence shown here is derived from an EMBL/GenBank/DDBJ whole genome shotgun (WGS) entry which is preliminary data.</text>
</comment>